<evidence type="ECO:0000313" key="4">
    <source>
        <dbReference type="Proteomes" id="UP001642484"/>
    </source>
</evidence>
<dbReference type="Proteomes" id="UP001642484">
    <property type="component" value="Unassembled WGS sequence"/>
</dbReference>
<dbReference type="EMBL" id="CAXAMN010017224">
    <property type="protein sequence ID" value="CAK9050002.1"/>
    <property type="molecule type" value="Genomic_DNA"/>
</dbReference>
<organism evidence="2 4">
    <name type="scientific">Durusdinium trenchii</name>
    <dbReference type="NCBI Taxonomy" id="1381693"/>
    <lineage>
        <taxon>Eukaryota</taxon>
        <taxon>Sar</taxon>
        <taxon>Alveolata</taxon>
        <taxon>Dinophyceae</taxon>
        <taxon>Suessiales</taxon>
        <taxon>Symbiodiniaceae</taxon>
        <taxon>Durusdinium</taxon>
    </lineage>
</organism>
<keyword evidence="4" id="KW-1185">Reference proteome</keyword>
<evidence type="ECO:0000256" key="1">
    <source>
        <dbReference type="SAM" id="MobiDB-lite"/>
    </source>
</evidence>
<accession>A0ABP0MGU2</accession>
<gene>
    <name evidence="2" type="ORF">CCMP2556_LOCUS25523</name>
    <name evidence="3" type="ORF">CCMP2556_LOCUS33151</name>
</gene>
<reference evidence="2 4" key="1">
    <citation type="submission" date="2024-02" db="EMBL/GenBank/DDBJ databases">
        <authorList>
            <person name="Chen Y."/>
            <person name="Shah S."/>
            <person name="Dougan E. K."/>
            <person name="Thang M."/>
            <person name="Chan C."/>
        </authorList>
    </citation>
    <scope>NUCLEOTIDE SEQUENCE [LARGE SCALE GENOMIC DNA]</scope>
</reference>
<protein>
    <submittedName>
        <fullName evidence="2">Uncharacterized protein</fullName>
    </submittedName>
</protein>
<proteinExistence type="predicted"/>
<comment type="caution">
    <text evidence="2">The sequence shown here is derived from an EMBL/GenBank/DDBJ whole genome shotgun (WGS) entry which is preliminary data.</text>
</comment>
<evidence type="ECO:0000313" key="3">
    <source>
        <dbReference type="EMBL" id="CAK9067450.1"/>
    </source>
</evidence>
<evidence type="ECO:0000313" key="2">
    <source>
        <dbReference type="EMBL" id="CAK9050002.1"/>
    </source>
</evidence>
<feature type="region of interest" description="Disordered" evidence="1">
    <location>
        <begin position="1"/>
        <end position="22"/>
    </location>
</feature>
<sequence>MANVPGGSSPGHKWLKKGDGQDKSLPFRVSPASRTISVGLAMTQRLAACAWILALLHGFSDARWVLAGFGHCTEPLEIWHNKDLAGCLRSCEVAGSQCSYVSFLDDSLIRAPLDDEFKVEMGSISGALSGGSLCWLYGQCEVLKTTFSGAATFVREDLPKYGQVPDDGLVTISTARSMSSRSTWQLRKQLCMSVDQEPSVALKDVCADLWKVTLASTRSARIHSSSFTVRARVTIRRGKEFLCSQGPKAATKSSMFDGLSLSESCKQETWDIVREGENQQSVDSEPCMWLRVAQEGKSTLGKYLSVSEGGKQVTLLPWSTNMSRSCWHFGYQTWMQHSFVGRDDFDLGVAENVTSAAKDCVGESKMEECQGSTDSRKVKRVPHLWLMASPNYVGTMEKLLSTFRRAEEPLRVSVRWVTEIKDTSQHGFSLAGAEVWSSKVYGWNYWRLLILFEAYLDAVQSQDHMVMVMDLDFQVRSGWTQTLEKCLDATDICFLQQGGFGNQWQQANGGLWVFKPTAAVGAFYHTFVARMQTLEILVRLLPSTEPPGPMPFEQLMLNYILYVQVPRFIGFTSESQLGTLKWGIYNPLTASCGMFFQCAVLGSTVHHATGSFAVLKNKLRFMDAAELFVSDLREFCPLHPSGQPQIIGPLPAFCFLYVAVDPHFGPLLDSYNVYGGFSAEKSMEVTEHLKTRPDIWTKTIAECV</sequence>
<name>A0ABP0MGU2_9DINO</name>
<dbReference type="EMBL" id="CAXAMN010022217">
    <property type="protein sequence ID" value="CAK9067450.1"/>
    <property type="molecule type" value="Genomic_DNA"/>
</dbReference>